<organism evidence="7">
    <name type="scientific">bioreactor metagenome</name>
    <dbReference type="NCBI Taxonomy" id="1076179"/>
    <lineage>
        <taxon>unclassified sequences</taxon>
        <taxon>metagenomes</taxon>
        <taxon>ecological metagenomes</taxon>
    </lineage>
</organism>
<accession>A0A645H8L7</accession>
<dbReference type="Gene3D" id="3.20.20.70">
    <property type="entry name" value="Aldolase class I"/>
    <property type="match status" value="1"/>
</dbReference>
<evidence type="ECO:0000256" key="4">
    <source>
        <dbReference type="ARBA" id="ARBA00022723"/>
    </source>
</evidence>
<dbReference type="AlphaFoldDB" id="A0A645H8L7"/>
<dbReference type="InterPro" id="IPR058240">
    <property type="entry name" value="rSAM_sf"/>
</dbReference>
<evidence type="ECO:0000256" key="5">
    <source>
        <dbReference type="ARBA" id="ARBA00023004"/>
    </source>
</evidence>
<dbReference type="GO" id="GO:0051539">
    <property type="term" value="F:4 iron, 4 sulfur cluster binding"/>
    <property type="evidence" value="ECO:0007669"/>
    <property type="project" value="UniProtKB-KW"/>
</dbReference>
<comment type="cofactor">
    <cofactor evidence="1">
        <name>[4Fe-4S] cluster</name>
        <dbReference type="ChEBI" id="CHEBI:49883"/>
    </cofactor>
</comment>
<evidence type="ECO:0000256" key="1">
    <source>
        <dbReference type="ARBA" id="ARBA00001966"/>
    </source>
</evidence>
<dbReference type="SUPFAM" id="SSF102114">
    <property type="entry name" value="Radical SAM enzymes"/>
    <property type="match status" value="1"/>
</dbReference>
<keyword evidence="4" id="KW-0479">Metal-binding</keyword>
<gene>
    <name evidence="7" type="ORF">SDC9_182879</name>
</gene>
<evidence type="ECO:0000256" key="2">
    <source>
        <dbReference type="ARBA" id="ARBA00022485"/>
    </source>
</evidence>
<dbReference type="PANTHER" id="PTHR30352:SF5">
    <property type="entry name" value="PYRUVATE FORMATE-LYASE 1-ACTIVATING ENZYME"/>
    <property type="match status" value="1"/>
</dbReference>
<evidence type="ECO:0008006" key="8">
    <source>
        <dbReference type="Google" id="ProtNLM"/>
    </source>
</evidence>
<name>A0A645H8L7_9ZZZZ</name>
<evidence type="ECO:0000256" key="6">
    <source>
        <dbReference type="ARBA" id="ARBA00023014"/>
    </source>
</evidence>
<reference evidence="7" key="1">
    <citation type="submission" date="2019-08" db="EMBL/GenBank/DDBJ databases">
        <authorList>
            <person name="Kucharzyk K."/>
            <person name="Murdoch R.W."/>
            <person name="Higgins S."/>
            <person name="Loffler F."/>
        </authorList>
    </citation>
    <scope>NUCLEOTIDE SEQUENCE</scope>
</reference>
<comment type="caution">
    <text evidence="7">The sequence shown here is derived from an EMBL/GenBank/DDBJ whole genome shotgun (WGS) entry which is preliminary data.</text>
</comment>
<dbReference type="InterPro" id="IPR034457">
    <property type="entry name" value="Organic_radical-activating"/>
</dbReference>
<dbReference type="PANTHER" id="PTHR30352">
    <property type="entry name" value="PYRUVATE FORMATE-LYASE-ACTIVATING ENZYME"/>
    <property type="match status" value="1"/>
</dbReference>
<keyword evidence="2" id="KW-0004">4Fe-4S</keyword>
<keyword evidence="6" id="KW-0411">Iron-sulfur</keyword>
<proteinExistence type="predicted"/>
<dbReference type="InterPro" id="IPR013785">
    <property type="entry name" value="Aldolase_TIM"/>
</dbReference>
<keyword evidence="3" id="KW-0949">S-adenosyl-L-methionine</keyword>
<dbReference type="EMBL" id="VSSQ01088924">
    <property type="protein sequence ID" value="MPN35381.1"/>
    <property type="molecule type" value="Genomic_DNA"/>
</dbReference>
<evidence type="ECO:0000256" key="3">
    <source>
        <dbReference type="ARBA" id="ARBA00022691"/>
    </source>
</evidence>
<dbReference type="GO" id="GO:0046872">
    <property type="term" value="F:metal ion binding"/>
    <property type="evidence" value="ECO:0007669"/>
    <property type="project" value="UniProtKB-KW"/>
</dbReference>
<keyword evidence="5" id="KW-0408">Iron</keyword>
<sequence>MVTNGCVLPDILDRVLPWVDAFNIDLKSFSEETYRKLGGDLKTVKDFIICAAKRSHVEITTLIVPGMNESEEEIKALSGWNAGIEKSIPLHITRFFPQRKMSHCMPTDIDLLGRLFDTAKKNLDNVFIGNV</sequence>
<protein>
    <recommendedName>
        <fullName evidence="8">Radical SAM core domain-containing protein</fullName>
    </recommendedName>
</protein>
<evidence type="ECO:0000313" key="7">
    <source>
        <dbReference type="EMBL" id="MPN35381.1"/>
    </source>
</evidence>